<keyword evidence="6" id="KW-1185">Reference proteome</keyword>
<dbReference type="Pfam" id="PF01497">
    <property type="entry name" value="Peripla_BP_2"/>
    <property type="match status" value="1"/>
</dbReference>
<dbReference type="Proteomes" id="UP000568839">
    <property type="component" value="Unassembled WGS sequence"/>
</dbReference>
<accession>A0A841Q0L2</accession>
<dbReference type="PANTHER" id="PTHR30535:SF34">
    <property type="entry name" value="MOLYBDATE-BINDING PROTEIN MOLA"/>
    <property type="match status" value="1"/>
</dbReference>
<dbReference type="EMBL" id="JACHHJ010000001">
    <property type="protein sequence ID" value="MBB6448998.1"/>
    <property type="molecule type" value="Genomic_DNA"/>
</dbReference>
<dbReference type="PROSITE" id="PS51257">
    <property type="entry name" value="PROKAR_LIPOPROTEIN"/>
    <property type="match status" value="1"/>
</dbReference>
<dbReference type="SUPFAM" id="SSF53807">
    <property type="entry name" value="Helical backbone' metal receptor"/>
    <property type="match status" value="1"/>
</dbReference>
<sequence length="317" mass="35166">MGNIRSLLFVVVFIILSACNGEGAREDSDQKTTGSEDDEGPYPIEVQDAYDNRIEIEEEPERIVSLMPSNTEIVFALDKGGDLVGVTDFDDFPEEVQEIETVGSGLEFDVERVLTLRPDLVLHHASSGDAANEGIQQLENADIDVLTVGEPTSLSEAYEAIELVSMAVDRQPQAKEIIGDIENKVEEIQETIDHIPEDERPHVWMEVSSDPELYTTGENTFMDDMLTAVGAKNAAAGSEGWVPYTEEEAVSLNPDVIITTYGDEEMIMEREAWQEVTAVQEERVYSLDGDLLSRPGPRLAEGLRLLASHIYEDERTE</sequence>
<evidence type="ECO:0000256" key="3">
    <source>
        <dbReference type="SAM" id="MobiDB-lite"/>
    </source>
</evidence>
<dbReference type="RefSeq" id="WP_184402930.1">
    <property type="nucleotide sequence ID" value="NZ_JACHHJ010000001.1"/>
</dbReference>
<reference evidence="5 6" key="1">
    <citation type="submission" date="2020-08" db="EMBL/GenBank/DDBJ databases">
        <title>Genomic Encyclopedia of Type Strains, Phase IV (KMG-IV): sequencing the most valuable type-strain genomes for metagenomic binning, comparative biology and taxonomic classification.</title>
        <authorList>
            <person name="Goeker M."/>
        </authorList>
    </citation>
    <scope>NUCLEOTIDE SEQUENCE [LARGE SCALE GENOMIC DNA]</scope>
    <source>
        <strain evidence="5 6">DSM 21769</strain>
    </source>
</reference>
<organism evidence="5 6">
    <name type="scientific">Geomicrobium halophilum</name>
    <dbReference type="NCBI Taxonomy" id="549000"/>
    <lineage>
        <taxon>Bacteria</taxon>
        <taxon>Bacillati</taxon>
        <taxon>Bacillota</taxon>
        <taxon>Bacilli</taxon>
        <taxon>Bacillales</taxon>
        <taxon>Geomicrobium</taxon>
    </lineage>
</organism>
<feature type="region of interest" description="Disordered" evidence="3">
    <location>
        <begin position="23"/>
        <end position="42"/>
    </location>
</feature>
<feature type="domain" description="Fe/B12 periplasmic-binding" evidence="4">
    <location>
        <begin position="62"/>
        <end position="314"/>
    </location>
</feature>
<gene>
    <name evidence="5" type="ORF">HNR44_000947</name>
</gene>
<protein>
    <submittedName>
        <fullName evidence="5">Iron complex transport system substrate-binding protein</fullName>
    </submittedName>
</protein>
<evidence type="ECO:0000313" key="6">
    <source>
        <dbReference type="Proteomes" id="UP000568839"/>
    </source>
</evidence>
<evidence type="ECO:0000256" key="1">
    <source>
        <dbReference type="ARBA" id="ARBA00008814"/>
    </source>
</evidence>
<evidence type="ECO:0000259" key="4">
    <source>
        <dbReference type="PROSITE" id="PS50983"/>
    </source>
</evidence>
<proteinExistence type="inferred from homology"/>
<dbReference type="InterPro" id="IPR050902">
    <property type="entry name" value="ABC_Transporter_SBP"/>
</dbReference>
<comment type="similarity">
    <text evidence="1">Belongs to the bacterial solute-binding protein 8 family.</text>
</comment>
<dbReference type="GO" id="GO:0071281">
    <property type="term" value="P:cellular response to iron ion"/>
    <property type="evidence" value="ECO:0007669"/>
    <property type="project" value="TreeGrafter"/>
</dbReference>
<dbReference type="Gene3D" id="3.40.50.1980">
    <property type="entry name" value="Nitrogenase molybdenum iron protein domain"/>
    <property type="match status" value="2"/>
</dbReference>
<dbReference type="PANTHER" id="PTHR30535">
    <property type="entry name" value="VITAMIN B12-BINDING PROTEIN"/>
    <property type="match status" value="1"/>
</dbReference>
<dbReference type="PROSITE" id="PS50983">
    <property type="entry name" value="FE_B12_PBP"/>
    <property type="match status" value="1"/>
</dbReference>
<dbReference type="CDD" id="cd01143">
    <property type="entry name" value="YvrC"/>
    <property type="match status" value="1"/>
</dbReference>
<comment type="caution">
    <text evidence="5">The sequence shown here is derived from an EMBL/GenBank/DDBJ whole genome shotgun (WGS) entry which is preliminary data.</text>
</comment>
<name>A0A841Q0L2_9BACL</name>
<dbReference type="InterPro" id="IPR002491">
    <property type="entry name" value="ABC_transptr_periplasmic_BD"/>
</dbReference>
<dbReference type="AlphaFoldDB" id="A0A841Q0L2"/>
<evidence type="ECO:0000256" key="2">
    <source>
        <dbReference type="ARBA" id="ARBA00022729"/>
    </source>
</evidence>
<dbReference type="NCBIfam" id="NF038402">
    <property type="entry name" value="TroA_like"/>
    <property type="match status" value="1"/>
</dbReference>
<keyword evidence="2" id="KW-0732">Signal</keyword>
<dbReference type="InterPro" id="IPR054828">
    <property type="entry name" value="Vit_B12_bind_prot"/>
</dbReference>
<evidence type="ECO:0000313" key="5">
    <source>
        <dbReference type="EMBL" id="MBB6448998.1"/>
    </source>
</evidence>